<feature type="transmembrane region" description="Helical" evidence="6">
    <location>
        <begin position="322"/>
        <end position="341"/>
    </location>
</feature>
<evidence type="ECO:0000259" key="7">
    <source>
        <dbReference type="PROSITE" id="PS50850"/>
    </source>
</evidence>
<feature type="transmembrane region" description="Helical" evidence="6">
    <location>
        <begin position="298"/>
        <end position="316"/>
    </location>
</feature>
<evidence type="ECO:0000256" key="3">
    <source>
        <dbReference type="ARBA" id="ARBA00022692"/>
    </source>
</evidence>
<evidence type="ECO:0000256" key="6">
    <source>
        <dbReference type="SAM" id="Phobius"/>
    </source>
</evidence>
<evidence type="ECO:0000313" key="9">
    <source>
        <dbReference type="Proteomes" id="UP000189777"/>
    </source>
</evidence>
<dbReference type="PANTHER" id="PTHR42718">
    <property type="entry name" value="MAJOR FACILITATOR SUPERFAMILY MULTIDRUG TRANSPORTER MFSC"/>
    <property type="match status" value="1"/>
</dbReference>
<sequence>MNVLHRHPAVGPAAALRGPEGYDTQLTLPLALGSLLNPINSSMIAVALVPIGLAFGAPPTQTVWLVTALYLVTAVAQPVVGRVVDLVGPRRPYLAGTALVGLAGLLGAFAPTFGVLVLARALLGLGTCAAYPAAMFLVRRTTDRSGEGRSTAAVLTVLAVTNQVVMIVGPTLGGLLVGLGGWRAIFLVNVPLAAACLVLGGLRLPRVPGADLDVGDDAAAHRFIDLRGLAGNRPLLLTYVRVLLTATATYAFMFGDVQWLEQSRGLSEAGAGMLMLPTSVVAVVVASATGRRAPVRPALVIGSVALLLGGAVLAVVQPDSPTWVLVLAGVGIGGMQGLAGLANQKALARQADTGSVGAASGLLRTFMYVGALVSTAAIAVLYAHGPTTAGLHDLALAMVACAALVLVLTLVDRSLRPRPATATVRPTLTSGETRS</sequence>
<feature type="transmembrane region" description="Helical" evidence="6">
    <location>
        <begin position="35"/>
        <end position="57"/>
    </location>
</feature>
<name>A0A1T5I8R1_9MICO</name>
<dbReference type="AlphaFoldDB" id="A0A1T5I8R1"/>
<protein>
    <submittedName>
        <fullName evidence="8">Predicted arabinose efflux permease, MFS family</fullName>
    </submittedName>
</protein>
<comment type="subcellular location">
    <subcellularLocation>
        <location evidence="1">Cell membrane</location>
        <topology evidence="1">Multi-pass membrane protein</topology>
    </subcellularLocation>
</comment>
<dbReference type="SUPFAM" id="SSF103473">
    <property type="entry name" value="MFS general substrate transporter"/>
    <property type="match status" value="1"/>
</dbReference>
<dbReference type="PANTHER" id="PTHR42718:SF9">
    <property type="entry name" value="MAJOR FACILITATOR SUPERFAMILY MULTIDRUG TRANSPORTER MFSC"/>
    <property type="match status" value="1"/>
</dbReference>
<keyword evidence="3 6" id="KW-0812">Transmembrane</keyword>
<evidence type="ECO:0000256" key="5">
    <source>
        <dbReference type="ARBA" id="ARBA00023136"/>
    </source>
</evidence>
<dbReference type="GO" id="GO:0005886">
    <property type="term" value="C:plasma membrane"/>
    <property type="evidence" value="ECO:0007669"/>
    <property type="project" value="UniProtKB-SubCell"/>
</dbReference>
<dbReference type="GO" id="GO:0022857">
    <property type="term" value="F:transmembrane transporter activity"/>
    <property type="evidence" value="ECO:0007669"/>
    <property type="project" value="InterPro"/>
</dbReference>
<keyword evidence="5 6" id="KW-0472">Membrane</keyword>
<feature type="transmembrane region" description="Helical" evidence="6">
    <location>
        <begin position="150"/>
        <end position="169"/>
    </location>
</feature>
<feature type="transmembrane region" description="Helical" evidence="6">
    <location>
        <begin position="93"/>
        <end position="111"/>
    </location>
</feature>
<dbReference type="EMBL" id="FUZQ01000001">
    <property type="protein sequence ID" value="SKC35566.1"/>
    <property type="molecule type" value="Genomic_DNA"/>
</dbReference>
<feature type="transmembrane region" description="Helical" evidence="6">
    <location>
        <begin position="181"/>
        <end position="202"/>
    </location>
</feature>
<organism evidence="8 9">
    <name type="scientific">Krasilnikoviella flava</name>
    <dbReference type="NCBI Taxonomy" id="526729"/>
    <lineage>
        <taxon>Bacteria</taxon>
        <taxon>Bacillati</taxon>
        <taxon>Actinomycetota</taxon>
        <taxon>Actinomycetes</taxon>
        <taxon>Micrococcales</taxon>
        <taxon>Promicromonosporaceae</taxon>
        <taxon>Krasilnikoviella</taxon>
    </lineage>
</organism>
<keyword evidence="9" id="KW-1185">Reference proteome</keyword>
<feature type="transmembrane region" description="Helical" evidence="6">
    <location>
        <begin position="236"/>
        <end position="254"/>
    </location>
</feature>
<dbReference type="Pfam" id="PF07690">
    <property type="entry name" value="MFS_1"/>
    <property type="match status" value="1"/>
</dbReference>
<reference evidence="8 9" key="1">
    <citation type="submission" date="2017-02" db="EMBL/GenBank/DDBJ databases">
        <authorList>
            <person name="Peterson S.W."/>
        </authorList>
    </citation>
    <scope>NUCLEOTIDE SEQUENCE [LARGE SCALE GENOMIC DNA]</scope>
    <source>
        <strain evidence="8 9">DSM 21481</strain>
    </source>
</reference>
<dbReference type="InterPro" id="IPR020846">
    <property type="entry name" value="MFS_dom"/>
</dbReference>
<proteinExistence type="predicted"/>
<feature type="transmembrane region" description="Helical" evidence="6">
    <location>
        <begin position="266"/>
        <end position="286"/>
    </location>
</feature>
<evidence type="ECO:0000256" key="1">
    <source>
        <dbReference type="ARBA" id="ARBA00004651"/>
    </source>
</evidence>
<dbReference type="InterPro" id="IPR036259">
    <property type="entry name" value="MFS_trans_sf"/>
</dbReference>
<gene>
    <name evidence="8" type="ORF">SAMN04324258_0168</name>
</gene>
<dbReference type="Proteomes" id="UP000189777">
    <property type="component" value="Unassembled WGS sequence"/>
</dbReference>
<keyword evidence="4 6" id="KW-1133">Transmembrane helix</keyword>
<dbReference type="STRING" id="526729.SAMN04324258_0168"/>
<feature type="transmembrane region" description="Helical" evidence="6">
    <location>
        <begin position="117"/>
        <end position="138"/>
    </location>
</feature>
<feature type="transmembrane region" description="Helical" evidence="6">
    <location>
        <begin position="394"/>
        <end position="411"/>
    </location>
</feature>
<dbReference type="PROSITE" id="PS50850">
    <property type="entry name" value="MFS"/>
    <property type="match status" value="1"/>
</dbReference>
<keyword evidence="2" id="KW-0813">Transport</keyword>
<dbReference type="InterPro" id="IPR011701">
    <property type="entry name" value="MFS"/>
</dbReference>
<accession>A0A1T5I8R1</accession>
<dbReference type="Gene3D" id="1.20.1250.20">
    <property type="entry name" value="MFS general substrate transporter like domains"/>
    <property type="match status" value="1"/>
</dbReference>
<feature type="domain" description="Major facilitator superfamily (MFS) profile" evidence="7">
    <location>
        <begin position="26"/>
        <end position="415"/>
    </location>
</feature>
<evidence type="ECO:0000256" key="4">
    <source>
        <dbReference type="ARBA" id="ARBA00022989"/>
    </source>
</evidence>
<dbReference type="RefSeq" id="WP_217700700.1">
    <property type="nucleotide sequence ID" value="NZ_FUZQ01000001.1"/>
</dbReference>
<feature type="transmembrane region" description="Helical" evidence="6">
    <location>
        <begin position="362"/>
        <end position="382"/>
    </location>
</feature>
<feature type="transmembrane region" description="Helical" evidence="6">
    <location>
        <begin position="63"/>
        <end position="81"/>
    </location>
</feature>
<evidence type="ECO:0000313" key="8">
    <source>
        <dbReference type="EMBL" id="SKC35566.1"/>
    </source>
</evidence>
<evidence type="ECO:0000256" key="2">
    <source>
        <dbReference type="ARBA" id="ARBA00022448"/>
    </source>
</evidence>